<dbReference type="EMBL" id="FYAH01000002">
    <property type="protein sequence ID" value="SMY15897.1"/>
    <property type="molecule type" value="Genomic_DNA"/>
</dbReference>
<evidence type="ECO:0000313" key="2">
    <source>
        <dbReference type="Proteomes" id="UP000196485"/>
    </source>
</evidence>
<evidence type="ECO:0008006" key="3">
    <source>
        <dbReference type="Google" id="ProtNLM"/>
    </source>
</evidence>
<dbReference type="RefSeq" id="WP_087820063.1">
    <property type="nucleotide sequence ID" value="NZ_FYAH01000002.1"/>
</dbReference>
<name>A0A1Y6KXU5_9GAMM</name>
<evidence type="ECO:0000313" key="1">
    <source>
        <dbReference type="EMBL" id="SMY15897.1"/>
    </source>
</evidence>
<protein>
    <recommendedName>
        <fullName evidence="3">Type II toxin-antitoxin system RelE/ParE family toxin</fullName>
    </recommendedName>
</protein>
<keyword evidence="2" id="KW-1185">Reference proteome</keyword>
<proteinExistence type="predicted"/>
<accession>A0A1Y6KXU5</accession>
<reference evidence="2" key="1">
    <citation type="submission" date="2017-06" db="EMBL/GenBank/DDBJ databases">
        <authorList>
            <person name="Rodrigo-Torres L."/>
            <person name="Arahal R. D."/>
            <person name="Lucena T."/>
        </authorList>
    </citation>
    <scope>NUCLEOTIDE SEQUENCE [LARGE SCALE GENOMIC DNA]</scope>
    <source>
        <strain evidence="2">type strain: CECT 9192</strain>
    </source>
</reference>
<dbReference type="Proteomes" id="UP000196485">
    <property type="component" value="Unassembled WGS sequence"/>
</dbReference>
<dbReference type="AlphaFoldDB" id="A0A1Y6KXU5"/>
<gene>
    <name evidence="1" type="ORF">PAQU9191_01128</name>
</gene>
<dbReference type="Pfam" id="PF05973">
    <property type="entry name" value="Gp49"/>
    <property type="match status" value="1"/>
</dbReference>
<dbReference type="InterPro" id="IPR009241">
    <property type="entry name" value="HigB-like"/>
</dbReference>
<sequence>MNIYIVQKEGRTVALYNFFDGISAKLQLNIEHKFLSYQSHNDIYHCKSLKLLNPKIWKYKGLIYKLRVDNGKESARVLFVKTKDSDLVIIHGFLKSTQKTPKKEAKQAINVYQQLDDIKIEPLKMDRQ</sequence>
<organism evidence="1 2">
    <name type="scientific">Photobacterium aquimaris</name>
    <dbReference type="NCBI Taxonomy" id="512643"/>
    <lineage>
        <taxon>Bacteria</taxon>
        <taxon>Pseudomonadati</taxon>
        <taxon>Pseudomonadota</taxon>
        <taxon>Gammaproteobacteria</taxon>
        <taxon>Vibrionales</taxon>
        <taxon>Vibrionaceae</taxon>
        <taxon>Photobacterium</taxon>
    </lineage>
</organism>